<organism evidence="1 2">
    <name type="scientific">Araneus ventricosus</name>
    <name type="common">Orbweaver spider</name>
    <name type="synonym">Epeira ventricosa</name>
    <dbReference type="NCBI Taxonomy" id="182803"/>
    <lineage>
        <taxon>Eukaryota</taxon>
        <taxon>Metazoa</taxon>
        <taxon>Ecdysozoa</taxon>
        <taxon>Arthropoda</taxon>
        <taxon>Chelicerata</taxon>
        <taxon>Arachnida</taxon>
        <taxon>Araneae</taxon>
        <taxon>Araneomorphae</taxon>
        <taxon>Entelegynae</taxon>
        <taxon>Araneoidea</taxon>
        <taxon>Araneidae</taxon>
        <taxon>Araneus</taxon>
    </lineage>
</organism>
<dbReference type="Proteomes" id="UP000499080">
    <property type="component" value="Unassembled WGS sequence"/>
</dbReference>
<dbReference type="PANTHER" id="PTHR46060:SF1">
    <property type="entry name" value="MARINER MOS1 TRANSPOSASE-LIKE PROTEIN"/>
    <property type="match status" value="1"/>
</dbReference>
<keyword evidence="2" id="KW-1185">Reference proteome</keyword>
<dbReference type="GO" id="GO:0003676">
    <property type="term" value="F:nucleic acid binding"/>
    <property type="evidence" value="ECO:0007669"/>
    <property type="project" value="InterPro"/>
</dbReference>
<dbReference type="InterPro" id="IPR052709">
    <property type="entry name" value="Transposase-MT_Hybrid"/>
</dbReference>
<gene>
    <name evidence="1" type="ORF">AVEN_252_1</name>
</gene>
<comment type="caution">
    <text evidence="1">The sequence shown here is derived from an EMBL/GenBank/DDBJ whole genome shotgun (WGS) entry which is preliminary data.</text>
</comment>
<dbReference type="InterPro" id="IPR036397">
    <property type="entry name" value="RNaseH_sf"/>
</dbReference>
<accession>A0A4Y2KLT5</accession>
<dbReference type="OrthoDB" id="6431520at2759"/>
<dbReference type="Gene3D" id="3.30.420.10">
    <property type="entry name" value="Ribonuclease H-like superfamily/Ribonuclease H"/>
    <property type="match status" value="1"/>
</dbReference>
<protein>
    <recommendedName>
        <fullName evidence="3">Mariner Mos1 transposase</fullName>
    </recommendedName>
</protein>
<sequence>MLSVGVIHLHDNAHTARKTQELLQKFKWKVWSHTPYSPYLALSLRSKHLSRTRFSSNSDVKTAADNWLNGQGHDFYQAGLNMLVLRLSIFGDYEGK</sequence>
<proteinExistence type="predicted"/>
<dbReference type="AlphaFoldDB" id="A0A4Y2KLT5"/>
<evidence type="ECO:0000313" key="2">
    <source>
        <dbReference type="Proteomes" id="UP000499080"/>
    </source>
</evidence>
<name>A0A4Y2KLT5_ARAVE</name>
<evidence type="ECO:0000313" key="1">
    <source>
        <dbReference type="EMBL" id="GBN02537.1"/>
    </source>
</evidence>
<reference evidence="1 2" key="1">
    <citation type="journal article" date="2019" name="Sci. Rep.">
        <title>Orb-weaving spider Araneus ventricosus genome elucidates the spidroin gene catalogue.</title>
        <authorList>
            <person name="Kono N."/>
            <person name="Nakamura H."/>
            <person name="Ohtoshi R."/>
            <person name="Moran D.A.P."/>
            <person name="Shinohara A."/>
            <person name="Yoshida Y."/>
            <person name="Fujiwara M."/>
            <person name="Mori M."/>
            <person name="Tomita M."/>
            <person name="Arakawa K."/>
        </authorList>
    </citation>
    <scope>NUCLEOTIDE SEQUENCE [LARGE SCALE GENOMIC DNA]</scope>
</reference>
<evidence type="ECO:0008006" key="3">
    <source>
        <dbReference type="Google" id="ProtNLM"/>
    </source>
</evidence>
<dbReference type="EMBL" id="BGPR01004711">
    <property type="protein sequence ID" value="GBN02537.1"/>
    <property type="molecule type" value="Genomic_DNA"/>
</dbReference>
<dbReference type="PANTHER" id="PTHR46060">
    <property type="entry name" value="MARINER MOS1 TRANSPOSASE-LIKE PROTEIN"/>
    <property type="match status" value="1"/>
</dbReference>